<dbReference type="Gene3D" id="1.10.1370.30">
    <property type="match status" value="1"/>
</dbReference>
<proteinExistence type="predicted"/>
<name>A0ABV7ZTD0_9GAMM</name>
<accession>A0ABV7ZTD0</accession>
<comment type="caution">
    <text evidence="1">The sequence shown here is derived from an EMBL/GenBank/DDBJ whole genome shotgun (WGS) entry which is preliminary data.</text>
</comment>
<evidence type="ECO:0000313" key="2">
    <source>
        <dbReference type="Proteomes" id="UP001595617"/>
    </source>
</evidence>
<dbReference type="EMBL" id="JBHRYR010000002">
    <property type="protein sequence ID" value="MFC3851425.1"/>
    <property type="molecule type" value="Genomic_DNA"/>
</dbReference>
<sequence length="462" mass="52559">MTGYAWDTSFIQARLASDIWPAECVALNAEMQALRTAWDALAVQKDGELVGLLESFLALDRHYERQQSILDLARLMGVSVPETLLTAWDTQTDRLSELCGAFIEAVLQVPSSTWQTPALQRYAAWVQSLAPMPFTLPDPVSKTLRRVGGEYVQHLHSQTPLTPEQGAEWLAQRVEIDSRAHNVPWSYALRCWDNGLPIEPFKPSGYTAAHRYFTDKVRATGHVQLPLHRFRQDEADRINQHRMSADEAIGWIEQATEHPTIKATMPQATHVIQQIVQEQRLQLNADDNTHPLCVDTPYGSYVQVYFDGSVFSLMSLAHELGHAIHHAEHRHEKRASPDAAMPLPPLVCEQRAIGFERQVIAALLDCAIPTTLRNSLTEYLTYQTIELGQRHAMLHAFEADLYRLPRITAKSVSDLWLTHNRAFYGPSIHIDDTMAQDWCDVQHLFTAPFYLQLYVHVMMHHH</sequence>
<dbReference type="SUPFAM" id="SSF55486">
    <property type="entry name" value="Metalloproteases ('zincins'), catalytic domain"/>
    <property type="match status" value="1"/>
</dbReference>
<keyword evidence="2" id="KW-1185">Reference proteome</keyword>
<gene>
    <name evidence="1" type="ORF">ACFOOG_01155</name>
</gene>
<dbReference type="RefSeq" id="WP_380692578.1">
    <property type="nucleotide sequence ID" value="NZ_JBHRYR010000002.1"/>
</dbReference>
<protein>
    <recommendedName>
        <fullName evidence="3">Peptidase M3A/M3B catalytic domain-containing protein</fullName>
    </recommendedName>
</protein>
<organism evidence="1 2">
    <name type="scientific">Saccharospirillum mangrovi</name>
    <dbReference type="NCBI Taxonomy" id="2161747"/>
    <lineage>
        <taxon>Bacteria</taxon>
        <taxon>Pseudomonadati</taxon>
        <taxon>Pseudomonadota</taxon>
        <taxon>Gammaproteobacteria</taxon>
        <taxon>Oceanospirillales</taxon>
        <taxon>Saccharospirillaceae</taxon>
        <taxon>Saccharospirillum</taxon>
    </lineage>
</organism>
<evidence type="ECO:0000313" key="1">
    <source>
        <dbReference type="EMBL" id="MFC3851425.1"/>
    </source>
</evidence>
<reference evidence="2" key="1">
    <citation type="journal article" date="2019" name="Int. J. Syst. Evol. Microbiol.">
        <title>The Global Catalogue of Microorganisms (GCM) 10K type strain sequencing project: providing services to taxonomists for standard genome sequencing and annotation.</title>
        <authorList>
            <consortium name="The Broad Institute Genomics Platform"/>
            <consortium name="The Broad Institute Genome Sequencing Center for Infectious Disease"/>
            <person name="Wu L."/>
            <person name="Ma J."/>
        </authorList>
    </citation>
    <scope>NUCLEOTIDE SEQUENCE [LARGE SCALE GENOMIC DNA]</scope>
    <source>
        <strain evidence="2">IBRC 10765</strain>
    </source>
</reference>
<dbReference type="Proteomes" id="UP001595617">
    <property type="component" value="Unassembled WGS sequence"/>
</dbReference>
<evidence type="ECO:0008006" key="3">
    <source>
        <dbReference type="Google" id="ProtNLM"/>
    </source>
</evidence>